<sequence length="262" mass="28714">KKKKEKKKKKLCTYKMCGLCQCLDVKGTVFEPKKWLMKGLFIWNWLIAVMVMISAVILTPSHAMSETSPWQYCISDNPVAFIVHAIIDGLFASMLCYMFVWRLLHTHRYSLDQVHGSTPNHSPQSSTAATSVGIGIGTGTGTGTRTASGSGAGVIPPLPGTTGGIVTDRPTVPRALSASVLAALEESERLRLVAVKTTVLAVVSVTSTLLGELLYALFAFGAWIFADIALHAVCLVLLYKLHDKWYYRLCLLCHWQLTKIVS</sequence>
<keyword evidence="3" id="KW-1185">Reference proteome</keyword>
<feature type="transmembrane region" description="Helical" evidence="1">
    <location>
        <begin position="79"/>
        <end position="100"/>
    </location>
</feature>
<evidence type="ECO:0000313" key="3">
    <source>
        <dbReference type="Proteomes" id="UP000023152"/>
    </source>
</evidence>
<keyword evidence="1" id="KW-0472">Membrane</keyword>
<feature type="transmembrane region" description="Helical" evidence="1">
    <location>
        <begin position="217"/>
        <end position="239"/>
    </location>
</feature>
<reference evidence="2 3" key="1">
    <citation type="journal article" date="2013" name="Curr. Biol.">
        <title>The Genome of the Foraminiferan Reticulomyxa filosa.</title>
        <authorList>
            <person name="Glockner G."/>
            <person name="Hulsmann N."/>
            <person name="Schleicher M."/>
            <person name="Noegel A.A."/>
            <person name="Eichinger L."/>
            <person name="Gallinger C."/>
            <person name="Pawlowski J."/>
            <person name="Sierra R."/>
            <person name="Euteneuer U."/>
            <person name="Pillet L."/>
            <person name="Moustafa A."/>
            <person name="Platzer M."/>
            <person name="Groth M."/>
            <person name="Szafranski K."/>
            <person name="Schliwa M."/>
        </authorList>
    </citation>
    <scope>NUCLEOTIDE SEQUENCE [LARGE SCALE GENOMIC DNA]</scope>
</reference>
<feature type="non-terminal residue" evidence="2">
    <location>
        <position position="1"/>
    </location>
</feature>
<protein>
    <submittedName>
        <fullName evidence="2">Uncharacterized protein</fullName>
    </submittedName>
</protein>
<gene>
    <name evidence="2" type="ORF">RFI_33201</name>
</gene>
<proteinExistence type="predicted"/>
<keyword evidence="1" id="KW-0812">Transmembrane</keyword>
<keyword evidence="1" id="KW-1133">Transmembrane helix</keyword>
<evidence type="ECO:0000313" key="2">
    <source>
        <dbReference type="EMBL" id="ETO04197.1"/>
    </source>
</evidence>
<feature type="transmembrane region" description="Helical" evidence="1">
    <location>
        <begin position="40"/>
        <end position="59"/>
    </location>
</feature>
<dbReference type="EMBL" id="ASPP01029709">
    <property type="protein sequence ID" value="ETO04197.1"/>
    <property type="molecule type" value="Genomic_DNA"/>
</dbReference>
<dbReference type="Proteomes" id="UP000023152">
    <property type="component" value="Unassembled WGS sequence"/>
</dbReference>
<name>X6LSV1_RETFI</name>
<feature type="transmembrane region" description="Helical" evidence="1">
    <location>
        <begin position="193"/>
        <end position="211"/>
    </location>
</feature>
<comment type="caution">
    <text evidence="2">The sequence shown here is derived from an EMBL/GenBank/DDBJ whole genome shotgun (WGS) entry which is preliminary data.</text>
</comment>
<accession>X6LSV1</accession>
<dbReference type="AlphaFoldDB" id="X6LSV1"/>
<evidence type="ECO:0000256" key="1">
    <source>
        <dbReference type="SAM" id="Phobius"/>
    </source>
</evidence>
<organism evidence="2 3">
    <name type="scientific">Reticulomyxa filosa</name>
    <dbReference type="NCBI Taxonomy" id="46433"/>
    <lineage>
        <taxon>Eukaryota</taxon>
        <taxon>Sar</taxon>
        <taxon>Rhizaria</taxon>
        <taxon>Retaria</taxon>
        <taxon>Foraminifera</taxon>
        <taxon>Monothalamids</taxon>
        <taxon>Reticulomyxidae</taxon>
        <taxon>Reticulomyxa</taxon>
    </lineage>
</organism>